<evidence type="ECO:0000313" key="12">
    <source>
        <dbReference type="EMBL" id="MEA5402899.1"/>
    </source>
</evidence>
<feature type="domain" description="ABC transporter" evidence="9">
    <location>
        <begin position="490"/>
        <end position="725"/>
    </location>
</feature>
<gene>
    <name evidence="12" type="ORF">VB776_08235</name>
</gene>
<evidence type="ECO:0000256" key="5">
    <source>
        <dbReference type="ARBA" id="ARBA00022840"/>
    </source>
</evidence>
<accession>A0ABU5S344</accession>
<sequence length="735" mass="83414">MAKFPSYIQHDEMDCGPTCLKIISKYYGKTIPLAQLRVLSETTRIGSSLLGLAGGAEEIGFRTLGVKISYKQLSEEIPLPCIVHWHKKHYVVVYKITPNKVFVSDPSFGLIEYSPSEFINNWIGNYLSEEIEEGITLALEPSPEFYTNEFEETKTRKLVFLVKYLSPYKKLMFQLFLGLFAGSILQLIFPFLTQSIVDVGIQSQDIHFIYLILVAQLFLFLGTTSIELIRSWILLHVSSRVNLSMLSDFFIKLMKLPIAYFDAKHTGDIMQKINDHHRIESLLTSSSLNILFSFFNVGILGIVLATYSFNIFAIFAIFSIIYIIWTLLFFKKREELDYKRFSQMSQDQNKVIELITGMQDIKLSNAERQKRWSWEYIQARKFRLTLQSTTLSQFQSTGAILIGQLQNILISIVTAKMVIDGNLTIGMMLSVSYIVGQLNAPIQQFTSFLQIFQDAKISLDRINEIYDMKSEDIIDEFTTSPEEINFNQDIVFNKVSYRYPGALNDAIEELSFVIPANKTTAIVGSSGSGKTTMMKMLLKFYPVNEGSISLGNVSLNDIPQHIWRDSCGVVMQEGFIFNDTIANNIAVGENIIDKKKLLYAINIANIQDFIEQLPARYNTKIGSDGVGLSTGQKQRVLIARSVYKNPKLIFFDEATSALDANNEKIIIENLNEFLKNRTSVIIAHRLSTVKNADNIIVLDAGKVVETGNHDILVQKQGYYYNLVKNQLELDSKSTS</sequence>
<dbReference type="SUPFAM" id="SSF52540">
    <property type="entry name" value="P-loop containing nucleoside triphosphate hydrolases"/>
    <property type="match status" value="1"/>
</dbReference>
<dbReference type="InterPro" id="IPR005074">
    <property type="entry name" value="Peptidase_C39"/>
</dbReference>
<dbReference type="Pfam" id="PF03412">
    <property type="entry name" value="Peptidase_C39"/>
    <property type="match status" value="1"/>
</dbReference>
<keyword evidence="4" id="KW-0378">Hydrolase</keyword>
<keyword evidence="3" id="KW-0547">Nucleotide-binding</keyword>
<dbReference type="InterPro" id="IPR036640">
    <property type="entry name" value="ABC1_TM_sf"/>
</dbReference>
<dbReference type="RefSeq" id="WP_323327902.1">
    <property type="nucleotide sequence ID" value="NZ_JAYGIL010000008.1"/>
</dbReference>
<dbReference type="PANTHER" id="PTHR43394">
    <property type="entry name" value="ATP-DEPENDENT PERMEASE MDL1, MITOCHONDRIAL"/>
    <property type="match status" value="1"/>
</dbReference>
<evidence type="ECO:0000259" key="9">
    <source>
        <dbReference type="PROSITE" id="PS50893"/>
    </source>
</evidence>
<dbReference type="InterPro" id="IPR039421">
    <property type="entry name" value="Type_1_exporter"/>
</dbReference>
<dbReference type="PROSITE" id="PS50929">
    <property type="entry name" value="ABC_TM1F"/>
    <property type="match status" value="1"/>
</dbReference>
<evidence type="ECO:0000256" key="8">
    <source>
        <dbReference type="SAM" id="Phobius"/>
    </source>
</evidence>
<protein>
    <submittedName>
        <fullName evidence="12">Peptidase domain-containing ABC transporter</fullName>
    </submittedName>
</protein>
<feature type="domain" description="Peptidase C39" evidence="11">
    <location>
        <begin position="9"/>
        <end position="129"/>
    </location>
</feature>
<evidence type="ECO:0000256" key="2">
    <source>
        <dbReference type="ARBA" id="ARBA00022692"/>
    </source>
</evidence>
<keyword evidence="2 8" id="KW-0812">Transmembrane</keyword>
<evidence type="ECO:0000256" key="6">
    <source>
        <dbReference type="ARBA" id="ARBA00022989"/>
    </source>
</evidence>
<feature type="transmembrane region" description="Helical" evidence="8">
    <location>
        <begin position="171"/>
        <end position="189"/>
    </location>
</feature>
<evidence type="ECO:0000259" key="10">
    <source>
        <dbReference type="PROSITE" id="PS50929"/>
    </source>
</evidence>
<comment type="caution">
    <text evidence="12">The sequence shown here is derived from an EMBL/GenBank/DDBJ whole genome shotgun (WGS) entry which is preliminary data.</text>
</comment>
<dbReference type="Gene3D" id="3.40.50.300">
    <property type="entry name" value="P-loop containing nucleotide triphosphate hydrolases"/>
    <property type="match status" value="1"/>
</dbReference>
<keyword evidence="6 8" id="KW-1133">Transmembrane helix</keyword>
<dbReference type="SMART" id="SM00382">
    <property type="entry name" value="AAA"/>
    <property type="match status" value="1"/>
</dbReference>
<feature type="transmembrane region" description="Helical" evidence="8">
    <location>
        <begin position="311"/>
        <end position="330"/>
    </location>
</feature>
<dbReference type="Pfam" id="PF00005">
    <property type="entry name" value="ABC_tran"/>
    <property type="match status" value="1"/>
</dbReference>
<keyword evidence="5" id="KW-0067">ATP-binding</keyword>
<feature type="transmembrane region" description="Helical" evidence="8">
    <location>
        <begin position="282"/>
        <end position="305"/>
    </location>
</feature>
<evidence type="ECO:0000256" key="1">
    <source>
        <dbReference type="ARBA" id="ARBA00004651"/>
    </source>
</evidence>
<dbReference type="Proteomes" id="UP001303899">
    <property type="component" value="Unassembled WGS sequence"/>
</dbReference>
<name>A0ABU5S344_9BACT</name>
<dbReference type="CDD" id="cd02418">
    <property type="entry name" value="Peptidase_C39B"/>
    <property type="match status" value="1"/>
</dbReference>
<dbReference type="PROSITE" id="PS50893">
    <property type="entry name" value="ABC_TRANSPORTER_2"/>
    <property type="match status" value="1"/>
</dbReference>
<dbReference type="EMBL" id="JAYGIL010000008">
    <property type="protein sequence ID" value="MEA5402899.1"/>
    <property type="molecule type" value="Genomic_DNA"/>
</dbReference>
<keyword evidence="13" id="KW-1185">Reference proteome</keyword>
<evidence type="ECO:0000256" key="3">
    <source>
        <dbReference type="ARBA" id="ARBA00022741"/>
    </source>
</evidence>
<dbReference type="InterPro" id="IPR027417">
    <property type="entry name" value="P-loop_NTPase"/>
</dbReference>
<evidence type="ECO:0000256" key="7">
    <source>
        <dbReference type="ARBA" id="ARBA00023136"/>
    </source>
</evidence>
<dbReference type="InterPro" id="IPR003439">
    <property type="entry name" value="ABC_transporter-like_ATP-bd"/>
</dbReference>
<dbReference type="InterPro" id="IPR003593">
    <property type="entry name" value="AAA+_ATPase"/>
</dbReference>
<dbReference type="SUPFAM" id="SSF90123">
    <property type="entry name" value="ABC transporter transmembrane region"/>
    <property type="match status" value="1"/>
</dbReference>
<dbReference type="PANTHER" id="PTHR43394:SF1">
    <property type="entry name" value="ATP-BINDING CASSETTE SUB-FAMILY B MEMBER 10, MITOCHONDRIAL"/>
    <property type="match status" value="1"/>
</dbReference>
<evidence type="ECO:0000256" key="4">
    <source>
        <dbReference type="ARBA" id="ARBA00022801"/>
    </source>
</evidence>
<organism evidence="12 13">
    <name type="scientific">Arcicella gelida</name>
    <dbReference type="NCBI Taxonomy" id="2984195"/>
    <lineage>
        <taxon>Bacteria</taxon>
        <taxon>Pseudomonadati</taxon>
        <taxon>Bacteroidota</taxon>
        <taxon>Cytophagia</taxon>
        <taxon>Cytophagales</taxon>
        <taxon>Flectobacillaceae</taxon>
        <taxon>Arcicella</taxon>
    </lineage>
</organism>
<dbReference type="PROSITE" id="PS50990">
    <property type="entry name" value="PEPTIDASE_C39"/>
    <property type="match status" value="1"/>
</dbReference>
<dbReference type="Pfam" id="PF00664">
    <property type="entry name" value="ABC_membrane"/>
    <property type="match status" value="1"/>
</dbReference>
<reference evidence="12 13" key="1">
    <citation type="submission" date="2023-12" db="EMBL/GenBank/DDBJ databases">
        <title>Novel species of the genus Arcicella isolated from rivers.</title>
        <authorList>
            <person name="Lu H."/>
        </authorList>
    </citation>
    <scope>NUCLEOTIDE SEQUENCE [LARGE SCALE GENOMIC DNA]</scope>
    <source>
        <strain evidence="12 13">DC2W</strain>
    </source>
</reference>
<dbReference type="Gene3D" id="3.90.70.10">
    <property type="entry name" value="Cysteine proteinases"/>
    <property type="match status" value="1"/>
</dbReference>
<evidence type="ECO:0000259" key="11">
    <source>
        <dbReference type="PROSITE" id="PS50990"/>
    </source>
</evidence>
<dbReference type="Gene3D" id="1.20.1560.10">
    <property type="entry name" value="ABC transporter type 1, transmembrane domain"/>
    <property type="match status" value="1"/>
</dbReference>
<dbReference type="InterPro" id="IPR011527">
    <property type="entry name" value="ABC1_TM_dom"/>
</dbReference>
<proteinExistence type="predicted"/>
<keyword evidence="7 8" id="KW-0472">Membrane</keyword>
<dbReference type="CDD" id="cd18571">
    <property type="entry name" value="ABC_6TM_peptidase_like"/>
    <property type="match status" value="1"/>
</dbReference>
<feature type="transmembrane region" description="Helical" evidence="8">
    <location>
        <begin position="209"/>
        <end position="235"/>
    </location>
</feature>
<evidence type="ECO:0000313" key="13">
    <source>
        <dbReference type="Proteomes" id="UP001303899"/>
    </source>
</evidence>
<feature type="domain" description="ABC transmembrane type-1" evidence="10">
    <location>
        <begin position="175"/>
        <end position="454"/>
    </location>
</feature>
<comment type="subcellular location">
    <subcellularLocation>
        <location evidence="1">Cell membrane</location>
        <topology evidence="1">Multi-pass membrane protein</topology>
    </subcellularLocation>
</comment>